<dbReference type="InterPro" id="IPR034907">
    <property type="entry name" value="NDK-like_dom"/>
</dbReference>
<keyword evidence="7" id="KW-1185">Reference proteome</keyword>
<proteinExistence type="inferred from homology"/>
<dbReference type="AlphaFoldDB" id="A0A8S1LRZ4"/>
<dbReference type="PANTHER" id="PTHR46161:SF3">
    <property type="entry name" value="NUCLEOSIDE DIPHOSPHATE KINASE DDB_G0292928-RELATED"/>
    <property type="match status" value="1"/>
</dbReference>
<accession>A0A8S1LRZ4</accession>
<dbReference type="GO" id="GO:0016301">
    <property type="term" value="F:kinase activity"/>
    <property type="evidence" value="ECO:0007669"/>
    <property type="project" value="UniProtKB-KW"/>
</dbReference>
<name>A0A8S1LRZ4_PARPR</name>
<sequence length="521" mass="61181">MLFDPKQENLPYTFALIKPDTTLKPNVVQEVVNKIEAAGLTIKNFVQVQELYREEVLNLFYKQQKYMDEIMTYMLSGECVMFLLCHETENPIIVWKKMIGNKDPLEAKKLDPQSLRAIYGTSIIKNEFHGSDDPFSANKERDIFKFPIPQKIPDFKFDKMLVSLETLFKFLYPPNLEHSNALERLDIFAIYGPCVNYHSVDQCLCRQCALIGKEHIEGVRESLIASEQTKLGIKIRPQPTTGTRTQLPQRVQLPPIRLLKEEDIKSIYQQLCEKCQFHCNGYTHLQGGRNMQHIMTDQELNTLAKEMNKQEILELLYSEKGNAANVMIETIDLNEPNHYTKEMIELLFKELETDYYNRFKFYHLQNVILEDRRIRMNAWMSILINKPIHRFKNPKLVCKVPSEMRKNPESIHYTINRILPLNQTYKKKDITKMPLDFPPNLADKEKLNPNEEKLALLKKLHRDTHHMVEIQDAKKVVSNGVYLLRKYNDGRNGEWDNYSSLKGMNRGSFVNYEEKKKKEKL</sequence>
<evidence type="ECO:0000259" key="5">
    <source>
        <dbReference type="SMART" id="SM00562"/>
    </source>
</evidence>
<dbReference type="PANTHER" id="PTHR46161">
    <property type="entry name" value="NUCLEOSIDE DIPHOSPHATE KINASE"/>
    <property type="match status" value="1"/>
</dbReference>
<evidence type="ECO:0000313" key="7">
    <source>
        <dbReference type="Proteomes" id="UP000688137"/>
    </source>
</evidence>
<protein>
    <recommendedName>
        <fullName evidence="5">Nucleoside diphosphate kinase-like domain-containing protein</fullName>
    </recommendedName>
</protein>
<dbReference type="Pfam" id="PF00334">
    <property type="entry name" value="NDK"/>
    <property type="match status" value="1"/>
</dbReference>
<keyword evidence="3" id="KW-0418">Kinase</keyword>
<keyword evidence="2" id="KW-0808">Transferase</keyword>
<dbReference type="PROSITE" id="PS51374">
    <property type="entry name" value="NDPK_LIKE"/>
    <property type="match status" value="1"/>
</dbReference>
<comment type="caution">
    <text evidence="6">The sequence shown here is derived from an EMBL/GenBank/DDBJ whole genome shotgun (WGS) entry which is preliminary data.</text>
</comment>
<feature type="domain" description="Nucleoside diphosphate kinase-like" evidence="5">
    <location>
        <begin position="10"/>
        <end position="153"/>
    </location>
</feature>
<comment type="similarity">
    <text evidence="1 4">Belongs to the NDK family.</text>
</comment>
<dbReference type="SMART" id="SM00562">
    <property type="entry name" value="NDK"/>
    <property type="match status" value="1"/>
</dbReference>
<evidence type="ECO:0000256" key="2">
    <source>
        <dbReference type="ARBA" id="ARBA00022679"/>
    </source>
</evidence>
<evidence type="ECO:0000256" key="4">
    <source>
        <dbReference type="PROSITE-ProRule" id="PRU00706"/>
    </source>
</evidence>
<reference evidence="6" key="1">
    <citation type="submission" date="2021-01" db="EMBL/GenBank/DDBJ databases">
        <authorList>
            <consortium name="Genoscope - CEA"/>
            <person name="William W."/>
        </authorList>
    </citation>
    <scope>NUCLEOTIDE SEQUENCE</scope>
</reference>
<evidence type="ECO:0000313" key="6">
    <source>
        <dbReference type="EMBL" id="CAD8069749.1"/>
    </source>
</evidence>
<dbReference type="OMA" id="RNMQHIM"/>
<dbReference type="EMBL" id="CAJJDM010000044">
    <property type="protein sequence ID" value="CAD8069749.1"/>
    <property type="molecule type" value="Genomic_DNA"/>
</dbReference>
<organism evidence="6 7">
    <name type="scientific">Paramecium primaurelia</name>
    <dbReference type="NCBI Taxonomy" id="5886"/>
    <lineage>
        <taxon>Eukaryota</taxon>
        <taxon>Sar</taxon>
        <taxon>Alveolata</taxon>
        <taxon>Ciliophora</taxon>
        <taxon>Intramacronucleata</taxon>
        <taxon>Oligohymenophorea</taxon>
        <taxon>Peniculida</taxon>
        <taxon>Parameciidae</taxon>
        <taxon>Paramecium</taxon>
    </lineage>
</organism>
<dbReference type="Proteomes" id="UP000688137">
    <property type="component" value="Unassembled WGS sequence"/>
</dbReference>
<gene>
    <name evidence="6" type="ORF">PPRIM_AZ9-3.1.T0440219</name>
</gene>
<evidence type="ECO:0000256" key="3">
    <source>
        <dbReference type="ARBA" id="ARBA00022777"/>
    </source>
</evidence>
<evidence type="ECO:0000256" key="1">
    <source>
        <dbReference type="ARBA" id="ARBA00008142"/>
    </source>
</evidence>
<comment type="caution">
    <text evidence="4">Lacks conserved residue(s) required for the propagation of feature annotation.</text>
</comment>